<dbReference type="PANTHER" id="PTHR40588">
    <property type="entry name" value="MRNA INTERFERASE TOXIN YAFQ"/>
    <property type="match status" value="1"/>
</dbReference>
<protein>
    <recommendedName>
        <fullName evidence="6">mRNA interferase YafQ</fullName>
    </recommendedName>
</protein>
<dbReference type="NCBIfam" id="TIGR00053">
    <property type="entry name" value="YafQ family addiction module toxin"/>
    <property type="match status" value="1"/>
</dbReference>
<proteinExistence type="inferred from homology"/>
<evidence type="ECO:0000256" key="3">
    <source>
        <dbReference type="PIRSR" id="PIRSR006156-1"/>
    </source>
</evidence>
<dbReference type="NCBIfam" id="TIGR02385">
    <property type="entry name" value="RelE_StbE"/>
    <property type="match status" value="1"/>
</dbReference>
<dbReference type="FunFam" id="3.30.2310.20:FF:000003">
    <property type="entry name" value="Type II toxin-antitoxin system YafQ family toxin"/>
    <property type="match status" value="1"/>
</dbReference>
<reference evidence="4" key="2">
    <citation type="submission" date="2020-09" db="EMBL/GenBank/DDBJ databases">
        <authorList>
            <person name="Sun Q."/>
            <person name="Zhou Y."/>
        </authorList>
    </citation>
    <scope>NUCLEOTIDE SEQUENCE</scope>
    <source>
        <strain evidence="4">CGMCC 1.12181</strain>
    </source>
</reference>
<dbReference type="GO" id="GO:0006402">
    <property type="term" value="P:mRNA catabolic process"/>
    <property type="evidence" value="ECO:0007669"/>
    <property type="project" value="TreeGrafter"/>
</dbReference>
<evidence type="ECO:0000313" key="5">
    <source>
        <dbReference type="Proteomes" id="UP000605253"/>
    </source>
</evidence>
<dbReference type="GO" id="GO:0004521">
    <property type="term" value="F:RNA endonuclease activity"/>
    <property type="evidence" value="ECO:0007669"/>
    <property type="project" value="TreeGrafter"/>
</dbReference>
<dbReference type="RefSeq" id="WP_188365303.1">
    <property type="nucleotide sequence ID" value="NZ_BAABJF010000001.1"/>
</dbReference>
<dbReference type="GO" id="GO:0006415">
    <property type="term" value="P:translational termination"/>
    <property type="evidence" value="ECO:0007669"/>
    <property type="project" value="TreeGrafter"/>
</dbReference>
<accession>A0A917CRJ6</accession>
<reference evidence="4" key="1">
    <citation type="journal article" date="2014" name="Int. J. Syst. Evol. Microbiol.">
        <title>Complete genome sequence of Corynebacterium casei LMG S-19264T (=DSM 44701T), isolated from a smear-ripened cheese.</title>
        <authorList>
            <consortium name="US DOE Joint Genome Institute (JGI-PGF)"/>
            <person name="Walter F."/>
            <person name="Albersmeier A."/>
            <person name="Kalinowski J."/>
            <person name="Ruckert C."/>
        </authorList>
    </citation>
    <scope>NUCLEOTIDE SEQUENCE</scope>
    <source>
        <strain evidence="4">CGMCC 1.12181</strain>
    </source>
</reference>
<keyword evidence="5" id="KW-1185">Reference proteome</keyword>
<dbReference type="Pfam" id="PF15738">
    <property type="entry name" value="YafQ_toxin"/>
    <property type="match status" value="1"/>
</dbReference>
<dbReference type="InterPro" id="IPR007712">
    <property type="entry name" value="RelE/ParE_toxin"/>
</dbReference>
<feature type="active site" description="Proton donor" evidence="3">
    <location>
        <position position="84"/>
    </location>
</feature>
<comment type="caution">
    <text evidence="4">The sequence shown here is derived from an EMBL/GenBank/DDBJ whole genome shotgun (WGS) entry which is preliminary data.</text>
</comment>
<sequence length="89" mass="10657">MRQPVYTSQFKRDIKKAKKRGKDMEKIKKLIRILIDGKSLPEKYKDHPLLGNWQSFRDAHIEPDWLLIYKIDGNDVRFERTGSHSDLFK</sequence>
<dbReference type="InterPro" id="IPR035093">
    <property type="entry name" value="RelE/ParE_toxin_dom_sf"/>
</dbReference>
<organism evidence="4 5">
    <name type="scientific">Marinicella pacifica</name>
    <dbReference type="NCBI Taxonomy" id="1171543"/>
    <lineage>
        <taxon>Bacteria</taxon>
        <taxon>Pseudomonadati</taxon>
        <taxon>Pseudomonadota</taxon>
        <taxon>Gammaproteobacteria</taxon>
        <taxon>Lysobacterales</taxon>
        <taxon>Marinicellaceae</taxon>
        <taxon>Marinicella</taxon>
    </lineage>
</organism>
<evidence type="ECO:0000313" key="4">
    <source>
        <dbReference type="EMBL" id="GGF96269.1"/>
    </source>
</evidence>
<comment type="similarity">
    <text evidence="2">Belongs to the RelE toxin family. YafQ subfamily.</text>
</comment>
<gene>
    <name evidence="4" type="ORF">GCM10011365_17000</name>
</gene>
<evidence type="ECO:0000256" key="1">
    <source>
        <dbReference type="ARBA" id="ARBA00022649"/>
    </source>
</evidence>
<dbReference type="InterPro" id="IPR004386">
    <property type="entry name" value="Toxin_YafQ-like"/>
</dbReference>
<dbReference type="Proteomes" id="UP000605253">
    <property type="component" value="Unassembled WGS sequence"/>
</dbReference>
<keyword evidence="1" id="KW-1277">Toxin-antitoxin system</keyword>
<name>A0A917CRJ6_9GAMM</name>
<dbReference type="PIRSF" id="PIRSF006156">
    <property type="entry name" value="YafQ"/>
    <property type="match status" value="1"/>
</dbReference>
<dbReference type="EMBL" id="BMEO01000006">
    <property type="protein sequence ID" value="GGF96269.1"/>
    <property type="molecule type" value="Genomic_DNA"/>
</dbReference>
<dbReference type="AlphaFoldDB" id="A0A917CRJ6"/>
<evidence type="ECO:0000256" key="2">
    <source>
        <dbReference type="ARBA" id="ARBA00061366"/>
    </source>
</evidence>
<dbReference type="PANTHER" id="PTHR40588:SF1">
    <property type="entry name" value="MRNA INTERFERASE TOXIN YAFQ"/>
    <property type="match status" value="1"/>
</dbReference>
<evidence type="ECO:0008006" key="6">
    <source>
        <dbReference type="Google" id="ProtNLM"/>
    </source>
</evidence>
<dbReference type="SUPFAM" id="SSF143011">
    <property type="entry name" value="RelE-like"/>
    <property type="match status" value="1"/>
</dbReference>
<dbReference type="Gene3D" id="3.30.2310.20">
    <property type="entry name" value="RelE-like"/>
    <property type="match status" value="1"/>
</dbReference>